<comment type="caution">
    <text evidence="2">The sequence shown here is derived from an EMBL/GenBank/DDBJ whole genome shotgun (WGS) entry which is preliminary data.</text>
</comment>
<dbReference type="Pfam" id="PF00485">
    <property type="entry name" value="PRK"/>
    <property type="match status" value="1"/>
</dbReference>
<dbReference type="GO" id="GO:0016301">
    <property type="term" value="F:kinase activity"/>
    <property type="evidence" value="ECO:0007669"/>
    <property type="project" value="UniProtKB-KW"/>
</dbReference>
<dbReference type="EMBL" id="JACHJS010000001">
    <property type="protein sequence ID" value="MBB4969474.1"/>
    <property type="molecule type" value="Genomic_DNA"/>
</dbReference>
<dbReference type="GO" id="GO:0005524">
    <property type="term" value="F:ATP binding"/>
    <property type="evidence" value="ECO:0007669"/>
    <property type="project" value="InterPro"/>
</dbReference>
<dbReference type="Proteomes" id="UP000542674">
    <property type="component" value="Unassembled WGS sequence"/>
</dbReference>
<feature type="domain" description="Phosphoribulokinase/uridine kinase" evidence="1">
    <location>
        <begin position="22"/>
        <end position="170"/>
    </location>
</feature>
<proteinExistence type="predicted"/>
<dbReference type="RefSeq" id="WP_184675127.1">
    <property type="nucleotide sequence ID" value="NZ_BAABAI010000035.1"/>
</dbReference>
<evidence type="ECO:0000313" key="3">
    <source>
        <dbReference type="Proteomes" id="UP000542674"/>
    </source>
</evidence>
<dbReference type="PANTHER" id="PTHR10285">
    <property type="entry name" value="URIDINE KINASE"/>
    <property type="match status" value="1"/>
</dbReference>
<dbReference type="AlphaFoldDB" id="A0A7W7TAC9"/>
<keyword evidence="2" id="KW-0808">Transferase</keyword>
<name>A0A7W7TAC9_9PSEU</name>
<evidence type="ECO:0000259" key="1">
    <source>
        <dbReference type="Pfam" id="PF00485"/>
    </source>
</evidence>
<protein>
    <submittedName>
        <fullName evidence="2">Pantothenate kinase</fullName>
    </submittedName>
</protein>
<dbReference type="Gene3D" id="3.40.50.300">
    <property type="entry name" value="P-loop containing nucleotide triphosphate hydrolases"/>
    <property type="match status" value="1"/>
</dbReference>
<sequence>MIFDDLLARANALAATGERRLLGIAGAPGSGKSTLAKRLVDALEGRAALVPMDGFHLAQGELERLGRTDRKGAPDTFDANGYAHLLSRLRDRQRTVYAPEFRREIEEPIANALPVHPDVPLVITEGNYLLVWDEVRALLDETWFLNPDEEVRRTRLVERHIRYGRTPENARHRVLHGVDHDNAVLVAAHPHADLVVD</sequence>
<accession>A0A7W7TAC9</accession>
<reference evidence="2 3" key="1">
    <citation type="submission" date="2020-08" db="EMBL/GenBank/DDBJ databases">
        <title>Sequencing the genomes of 1000 actinobacteria strains.</title>
        <authorList>
            <person name="Klenk H.-P."/>
        </authorList>
    </citation>
    <scope>NUCLEOTIDE SEQUENCE [LARGE SCALE GENOMIC DNA]</scope>
    <source>
        <strain evidence="2 3">DSM 45084</strain>
    </source>
</reference>
<organism evidence="2 3">
    <name type="scientific">Saccharothrix violaceirubra</name>
    <dbReference type="NCBI Taxonomy" id="413306"/>
    <lineage>
        <taxon>Bacteria</taxon>
        <taxon>Bacillati</taxon>
        <taxon>Actinomycetota</taxon>
        <taxon>Actinomycetes</taxon>
        <taxon>Pseudonocardiales</taxon>
        <taxon>Pseudonocardiaceae</taxon>
        <taxon>Saccharothrix</taxon>
    </lineage>
</organism>
<gene>
    <name evidence="2" type="ORF">F4559_006833</name>
</gene>
<evidence type="ECO:0000313" key="2">
    <source>
        <dbReference type="EMBL" id="MBB4969474.1"/>
    </source>
</evidence>
<dbReference type="SUPFAM" id="SSF52540">
    <property type="entry name" value="P-loop containing nucleoside triphosphate hydrolases"/>
    <property type="match status" value="1"/>
</dbReference>
<dbReference type="InterPro" id="IPR027417">
    <property type="entry name" value="P-loop_NTPase"/>
</dbReference>
<dbReference type="NCBIfam" id="NF006743">
    <property type="entry name" value="PRK09270.1-2"/>
    <property type="match status" value="1"/>
</dbReference>
<dbReference type="InterPro" id="IPR006083">
    <property type="entry name" value="PRK/URK"/>
</dbReference>
<keyword evidence="3" id="KW-1185">Reference proteome</keyword>
<keyword evidence="2" id="KW-0418">Kinase</keyword>